<dbReference type="EMBL" id="JAYWIO010000004">
    <property type="protein sequence ID" value="KAK7267018.1"/>
    <property type="molecule type" value="Genomic_DNA"/>
</dbReference>
<evidence type="ECO:0000313" key="1">
    <source>
        <dbReference type="EMBL" id="KAK7267018.1"/>
    </source>
</evidence>
<comment type="caution">
    <text evidence="1">The sequence shown here is derived from an EMBL/GenBank/DDBJ whole genome shotgun (WGS) entry which is preliminary data.</text>
</comment>
<dbReference type="Proteomes" id="UP001372338">
    <property type="component" value="Unassembled WGS sequence"/>
</dbReference>
<reference evidence="1 2" key="1">
    <citation type="submission" date="2024-01" db="EMBL/GenBank/DDBJ databases">
        <title>The genomes of 5 underutilized Papilionoideae crops provide insights into root nodulation and disease resistanc.</title>
        <authorList>
            <person name="Yuan L."/>
        </authorList>
    </citation>
    <scope>NUCLEOTIDE SEQUENCE [LARGE SCALE GENOMIC DNA]</scope>
    <source>
        <strain evidence="1">ZHUSHIDOU_FW_LH</strain>
        <tissue evidence="1">Leaf</tissue>
    </source>
</reference>
<dbReference type="AlphaFoldDB" id="A0AAN9F885"/>
<gene>
    <name evidence="1" type="ORF">RIF29_19682</name>
</gene>
<sequence length="70" mass="8031">MNRRTDTRRFIESTDENGVVASVEGDVRLYGNQWDMVILWKIWKMDMGNSEGDVSAFPEAEDGYTSPKEV</sequence>
<accession>A0AAN9F885</accession>
<proteinExistence type="predicted"/>
<evidence type="ECO:0000313" key="2">
    <source>
        <dbReference type="Proteomes" id="UP001372338"/>
    </source>
</evidence>
<name>A0AAN9F885_CROPI</name>
<keyword evidence="2" id="KW-1185">Reference proteome</keyword>
<organism evidence="1 2">
    <name type="scientific">Crotalaria pallida</name>
    <name type="common">Smooth rattlebox</name>
    <name type="synonym">Crotalaria striata</name>
    <dbReference type="NCBI Taxonomy" id="3830"/>
    <lineage>
        <taxon>Eukaryota</taxon>
        <taxon>Viridiplantae</taxon>
        <taxon>Streptophyta</taxon>
        <taxon>Embryophyta</taxon>
        <taxon>Tracheophyta</taxon>
        <taxon>Spermatophyta</taxon>
        <taxon>Magnoliopsida</taxon>
        <taxon>eudicotyledons</taxon>
        <taxon>Gunneridae</taxon>
        <taxon>Pentapetalae</taxon>
        <taxon>rosids</taxon>
        <taxon>fabids</taxon>
        <taxon>Fabales</taxon>
        <taxon>Fabaceae</taxon>
        <taxon>Papilionoideae</taxon>
        <taxon>50 kb inversion clade</taxon>
        <taxon>genistoids sensu lato</taxon>
        <taxon>core genistoids</taxon>
        <taxon>Crotalarieae</taxon>
        <taxon>Crotalaria</taxon>
    </lineage>
</organism>
<protein>
    <submittedName>
        <fullName evidence="1">Uncharacterized protein</fullName>
    </submittedName>
</protein>